<proteinExistence type="predicted"/>
<keyword evidence="2" id="KW-1185">Reference proteome</keyword>
<evidence type="ECO:0000313" key="1">
    <source>
        <dbReference type="EMBL" id="KAI0090340.1"/>
    </source>
</evidence>
<evidence type="ECO:0000313" key="2">
    <source>
        <dbReference type="Proteomes" id="UP001055072"/>
    </source>
</evidence>
<protein>
    <submittedName>
        <fullName evidence="1">Uncharacterized protein</fullName>
    </submittedName>
</protein>
<gene>
    <name evidence="1" type="ORF">BDY19DRAFT_939705</name>
</gene>
<dbReference type="Proteomes" id="UP001055072">
    <property type="component" value="Unassembled WGS sequence"/>
</dbReference>
<sequence>MRFTIMHDMFRSFRLILNNGSNVLSSGGDAAMPSHQNIENIHYRLFMDLSKILPDLQARIRDGPDAMQLLSEHLTTGRQAIIQQATHGVKIAIPDWLKNQQPALDKYDKAKRGFRNEECGRLLCPANYDFNKPEVREALLNYDGKRYPVTAEQYPVFMWKDEKLQDKIWEGFGRHELLIKAGTMVLQGPKAALNVTTTGSNPIPAVSHSINTKARSRRWHLKTITPAFIACAAVLVRFALSDETSFPAQPLNESIDEHRVAEVPKRRHRARHWDYTKFHQYLVHSIEEDMPEEEREDLLIWWKSRILGSSGGYTSDESIAGESSDGSNDQDGPSVMSLLAAEGRQASICM</sequence>
<reference evidence="1" key="1">
    <citation type="journal article" date="2021" name="Environ. Microbiol.">
        <title>Gene family expansions and transcriptome signatures uncover fungal adaptations to wood decay.</title>
        <authorList>
            <person name="Hage H."/>
            <person name="Miyauchi S."/>
            <person name="Viragh M."/>
            <person name="Drula E."/>
            <person name="Min B."/>
            <person name="Chaduli D."/>
            <person name="Navarro D."/>
            <person name="Favel A."/>
            <person name="Norest M."/>
            <person name="Lesage-Meessen L."/>
            <person name="Balint B."/>
            <person name="Merenyi Z."/>
            <person name="de Eugenio L."/>
            <person name="Morin E."/>
            <person name="Martinez A.T."/>
            <person name="Baldrian P."/>
            <person name="Stursova M."/>
            <person name="Martinez M.J."/>
            <person name="Novotny C."/>
            <person name="Magnuson J.K."/>
            <person name="Spatafora J.W."/>
            <person name="Maurice S."/>
            <person name="Pangilinan J."/>
            <person name="Andreopoulos W."/>
            <person name="LaButti K."/>
            <person name="Hundley H."/>
            <person name="Na H."/>
            <person name="Kuo A."/>
            <person name="Barry K."/>
            <person name="Lipzen A."/>
            <person name="Henrissat B."/>
            <person name="Riley R."/>
            <person name="Ahrendt S."/>
            <person name="Nagy L.G."/>
            <person name="Grigoriev I.V."/>
            <person name="Martin F."/>
            <person name="Rosso M.N."/>
        </authorList>
    </citation>
    <scope>NUCLEOTIDE SEQUENCE</scope>
    <source>
        <strain evidence="1">CBS 384.51</strain>
    </source>
</reference>
<name>A0ACB8U8P8_9APHY</name>
<accession>A0ACB8U8P8</accession>
<comment type="caution">
    <text evidence="1">The sequence shown here is derived from an EMBL/GenBank/DDBJ whole genome shotgun (WGS) entry which is preliminary data.</text>
</comment>
<organism evidence="1 2">
    <name type="scientific">Irpex rosettiformis</name>
    <dbReference type="NCBI Taxonomy" id="378272"/>
    <lineage>
        <taxon>Eukaryota</taxon>
        <taxon>Fungi</taxon>
        <taxon>Dikarya</taxon>
        <taxon>Basidiomycota</taxon>
        <taxon>Agaricomycotina</taxon>
        <taxon>Agaricomycetes</taxon>
        <taxon>Polyporales</taxon>
        <taxon>Irpicaceae</taxon>
        <taxon>Irpex</taxon>
    </lineage>
</organism>
<dbReference type="EMBL" id="MU274908">
    <property type="protein sequence ID" value="KAI0090340.1"/>
    <property type="molecule type" value="Genomic_DNA"/>
</dbReference>